<dbReference type="PROSITE" id="PS51419">
    <property type="entry name" value="RAB"/>
    <property type="match status" value="1"/>
</dbReference>
<dbReference type="InterPro" id="IPR007271">
    <property type="entry name" value="Nuc_sug_transpt"/>
</dbReference>
<feature type="transmembrane region" description="Helical" evidence="6">
    <location>
        <begin position="137"/>
        <end position="156"/>
    </location>
</feature>
<protein>
    <submittedName>
        <fullName evidence="7">Uncharacterized protein</fullName>
    </submittedName>
</protein>
<dbReference type="SMART" id="SM00175">
    <property type="entry name" value="RAB"/>
    <property type="match status" value="1"/>
</dbReference>
<name>A0ABQ7L6I8_BRACM</name>
<feature type="transmembrane region" description="Helical" evidence="6">
    <location>
        <begin position="43"/>
        <end position="65"/>
    </location>
</feature>
<feature type="transmembrane region" description="Helical" evidence="6">
    <location>
        <begin position="12"/>
        <end position="31"/>
    </location>
</feature>
<sequence length="465" mass="50690">MATPNGVKSQSRMGPTVLFYSILLTLQYGAQPLISKRCIGKEVIVTSSVLTCEIVKVICALILMARDGSLKKLAKEWTLMGSLTASGLPAAIYALQNSLLQISYRSLDSLTFSILNQTKIFFTAFFTFIILRQKQSVQQIGALCLLIMAAVLLSVGEGSNKSSSGSVNPEQVLFYGIIPVLVASVLSGLASSLCQWASQVKKHSSYLMTVEMSIVGSLCLLVSTLKSPDGEAIKRHGFFHGWTALTMVPVISNALGGILVGLVTSHAGGVRKFAFEGKPPSSYCLVALPLVISSISLYQKYPYLDKKKKKAVGKTSIITCFMYGNFDTNYQATIGIDFLSKTMRHEDTTFHKQSFINASKWIEDVHAERGNQVIIALVGNKTDLVHRRQVSIEEGDTKARELGALFIETSAKAGFNIKPLFCKIASALQGTETQTWTRQEDLVDVNLKPMTNSSHSQQQQGNCSC</sequence>
<keyword evidence="5 6" id="KW-0472">Membrane</keyword>
<dbReference type="SMART" id="SM00173">
    <property type="entry name" value="RAS"/>
    <property type="match status" value="1"/>
</dbReference>
<dbReference type="Pfam" id="PF08477">
    <property type="entry name" value="Roc"/>
    <property type="match status" value="1"/>
</dbReference>
<evidence type="ECO:0000313" key="7">
    <source>
        <dbReference type="EMBL" id="KAG5382204.1"/>
    </source>
</evidence>
<evidence type="ECO:0000256" key="4">
    <source>
        <dbReference type="ARBA" id="ARBA00022989"/>
    </source>
</evidence>
<keyword evidence="3 6" id="KW-0812">Transmembrane</keyword>
<proteinExistence type="inferred from homology"/>
<evidence type="ECO:0000256" key="6">
    <source>
        <dbReference type="SAM" id="Phobius"/>
    </source>
</evidence>
<dbReference type="Proteomes" id="UP000823674">
    <property type="component" value="Chromosome A09"/>
</dbReference>
<gene>
    <name evidence="7" type="primary">A09p009790.1_BraROA</name>
    <name evidence="7" type="ORF">IGI04_033674</name>
</gene>
<evidence type="ECO:0000256" key="3">
    <source>
        <dbReference type="ARBA" id="ARBA00022692"/>
    </source>
</evidence>
<feature type="transmembrane region" description="Helical" evidence="6">
    <location>
        <begin position="107"/>
        <end position="131"/>
    </location>
</feature>
<organism evidence="7 8">
    <name type="scientific">Brassica rapa subsp. trilocularis</name>
    <dbReference type="NCBI Taxonomy" id="1813537"/>
    <lineage>
        <taxon>Eukaryota</taxon>
        <taxon>Viridiplantae</taxon>
        <taxon>Streptophyta</taxon>
        <taxon>Embryophyta</taxon>
        <taxon>Tracheophyta</taxon>
        <taxon>Spermatophyta</taxon>
        <taxon>Magnoliopsida</taxon>
        <taxon>eudicotyledons</taxon>
        <taxon>Gunneridae</taxon>
        <taxon>Pentapetalae</taxon>
        <taxon>rosids</taxon>
        <taxon>malvids</taxon>
        <taxon>Brassicales</taxon>
        <taxon>Brassicaceae</taxon>
        <taxon>Brassiceae</taxon>
        <taxon>Brassica</taxon>
    </lineage>
</organism>
<dbReference type="PANTHER" id="PTHR10231">
    <property type="entry name" value="NUCLEOTIDE-SUGAR TRANSMEMBRANE TRANSPORTER"/>
    <property type="match status" value="1"/>
</dbReference>
<comment type="similarity">
    <text evidence="2">Belongs to the nucleotide-sugar transporter family. CMP-Sialate:CMP antiporter (TC 2.A.7.12) subfamily.</text>
</comment>
<evidence type="ECO:0000256" key="1">
    <source>
        <dbReference type="ARBA" id="ARBA00004141"/>
    </source>
</evidence>
<evidence type="ECO:0000313" key="8">
    <source>
        <dbReference type="Proteomes" id="UP000823674"/>
    </source>
</evidence>
<dbReference type="InterPro" id="IPR001806">
    <property type="entry name" value="Small_GTPase"/>
</dbReference>
<feature type="transmembrane region" description="Helical" evidence="6">
    <location>
        <begin position="237"/>
        <end position="260"/>
    </location>
</feature>
<accession>A0ABQ7L6I8</accession>
<dbReference type="EMBL" id="JADBGQ010000008">
    <property type="protein sequence ID" value="KAG5382204.1"/>
    <property type="molecule type" value="Genomic_DNA"/>
</dbReference>
<reference evidence="7 8" key="1">
    <citation type="submission" date="2021-03" db="EMBL/GenBank/DDBJ databases">
        <authorList>
            <person name="King G.J."/>
            <person name="Bancroft I."/>
            <person name="Baten A."/>
            <person name="Bloomfield J."/>
            <person name="Borpatragohain P."/>
            <person name="He Z."/>
            <person name="Irish N."/>
            <person name="Irwin J."/>
            <person name="Liu K."/>
            <person name="Mauleon R.P."/>
            <person name="Moore J."/>
            <person name="Morris R."/>
            <person name="Ostergaard L."/>
            <person name="Wang B."/>
            <person name="Wells R."/>
        </authorList>
    </citation>
    <scope>NUCLEOTIDE SEQUENCE [LARGE SCALE GENOMIC DNA]</scope>
    <source>
        <strain evidence="7">R-o-18</strain>
        <tissue evidence="7">Leaf</tissue>
    </source>
</reference>
<dbReference type="Gene3D" id="3.40.50.300">
    <property type="entry name" value="P-loop containing nucleotide triphosphate hydrolases"/>
    <property type="match status" value="2"/>
</dbReference>
<dbReference type="SUPFAM" id="SSF103481">
    <property type="entry name" value="Multidrug resistance efflux transporter EmrE"/>
    <property type="match status" value="1"/>
</dbReference>
<evidence type="ECO:0000256" key="2">
    <source>
        <dbReference type="ARBA" id="ARBA00006447"/>
    </source>
</evidence>
<dbReference type="InterPro" id="IPR037185">
    <property type="entry name" value="EmrE-like"/>
</dbReference>
<evidence type="ECO:0000256" key="5">
    <source>
        <dbReference type="ARBA" id="ARBA00023136"/>
    </source>
</evidence>
<dbReference type="SMART" id="SM00174">
    <property type="entry name" value="RHO"/>
    <property type="match status" value="1"/>
</dbReference>
<comment type="caution">
    <text evidence="7">The sequence shown here is derived from an EMBL/GenBank/DDBJ whole genome shotgun (WGS) entry which is preliminary data.</text>
</comment>
<dbReference type="SUPFAM" id="SSF52540">
    <property type="entry name" value="P-loop containing nucleoside triphosphate hydrolases"/>
    <property type="match status" value="1"/>
</dbReference>
<dbReference type="Pfam" id="PF00071">
    <property type="entry name" value="Ras"/>
    <property type="match status" value="1"/>
</dbReference>
<feature type="transmembrane region" description="Helical" evidence="6">
    <location>
        <begin position="77"/>
        <end position="95"/>
    </location>
</feature>
<keyword evidence="4 6" id="KW-1133">Transmembrane helix</keyword>
<dbReference type="Pfam" id="PF04142">
    <property type="entry name" value="Nuc_sug_transp"/>
    <property type="match status" value="1"/>
</dbReference>
<dbReference type="InterPro" id="IPR027417">
    <property type="entry name" value="P-loop_NTPase"/>
</dbReference>
<feature type="transmembrane region" description="Helical" evidence="6">
    <location>
        <begin position="205"/>
        <end position="225"/>
    </location>
</feature>
<feature type="transmembrane region" description="Helical" evidence="6">
    <location>
        <begin position="172"/>
        <end position="193"/>
    </location>
</feature>
<keyword evidence="8" id="KW-1185">Reference proteome</keyword>
<comment type="subcellular location">
    <subcellularLocation>
        <location evidence="1">Membrane</location>
        <topology evidence="1">Multi-pass membrane protein</topology>
    </subcellularLocation>
</comment>